<dbReference type="EC" id="2.7.1.30" evidence="3"/>
<evidence type="ECO:0000256" key="11">
    <source>
        <dbReference type="SAM" id="Phobius"/>
    </source>
</evidence>
<keyword evidence="11" id="KW-0472">Membrane</keyword>
<keyword evidence="7" id="KW-0319">Glycerol metabolism</keyword>
<accession>A0A0F8CV65</accession>
<keyword evidence="6 10" id="KW-0418">Kinase</keyword>
<dbReference type="Proteomes" id="UP000034841">
    <property type="component" value="Unassembled WGS sequence"/>
</dbReference>
<name>A0A0F8CV65_CERFI</name>
<dbReference type="Pfam" id="PF00370">
    <property type="entry name" value="FGGY_N"/>
    <property type="match status" value="1"/>
</dbReference>
<evidence type="ECO:0000256" key="8">
    <source>
        <dbReference type="ARBA" id="ARBA00022840"/>
    </source>
</evidence>
<dbReference type="GO" id="GO:0005739">
    <property type="term" value="C:mitochondrion"/>
    <property type="evidence" value="ECO:0007669"/>
    <property type="project" value="TreeGrafter"/>
</dbReference>
<evidence type="ECO:0000256" key="2">
    <source>
        <dbReference type="ARBA" id="ARBA00009156"/>
    </source>
</evidence>
<reference evidence="14 15" key="1">
    <citation type="submission" date="2015-04" db="EMBL/GenBank/DDBJ databases">
        <title>Genome sequence of Ceratocystis platani, a major pathogen of plane trees.</title>
        <authorList>
            <person name="Belbahri L."/>
        </authorList>
    </citation>
    <scope>NUCLEOTIDE SEQUENCE [LARGE SCALE GENOMIC DNA]</scope>
    <source>
        <strain evidence="14 15">CFO</strain>
    </source>
</reference>
<dbReference type="GO" id="GO:0004370">
    <property type="term" value="F:glycerol kinase activity"/>
    <property type="evidence" value="ECO:0007669"/>
    <property type="project" value="UniProtKB-EC"/>
</dbReference>
<dbReference type="GO" id="GO:0019563">
    <property type="term" value="P:glycerol catabolic process"/>
    <property type="evidence" value="ECO:0007669"/>
    <property type="project" value="UniProtKB-UniPathway"/>
</dbReference>
<dbReference type="PROSITE" id="PS00445">
    <property type="entry name" value="FGGY_KINASES_2"/>
    <property type="match status" value="1"/>
</dbReference>
<dbReference type="GO" id="GO:0046167">
    <property type="term" value="P:glycerol-3-phosphate biosynthetic process"/>
    <property type="evidence" value="ECO:0007669"/>
    <property type="project" value="TreeGrafter"/>
</dbReference>
<evidence type="ECO:0000256" key="7">
    <source>
        <dbReference type="ARBA" id="ARBA00022798"/>
    </source>
</evidence>
<keyword evidence="15" id="KW-1185">Reference proteome</keyword>
<dbReference type="EMBL" id="LBBL01000150">
    <property type="protein sequence ID" value="KKF94572.1"/>
    <property type="molecule type" value="Genomic_DNA"/>
</dbReference>
<dbReference type="UniPathway" id="UPA00618">
    <property type="reaction ID" value="UER00672"/>
</dbReference>
<dbReference type="GO" id="GO:0006641">
    <property type="term" value="P:triglyceride metabolic process"/>
    <property type="evidence" value="ECO:0007669"/>
    <property type="project" value="TreeGrafter"/>
</dbReference>
<dbReference type="InterPro" id="IPR018483">
    <property type="entry name" value="Carb_kinase_FGGY_CS"/>
</dbReference>
<feature type="domain" description="Carbohydrate kinase FGGY N-terminal" evidence="12">
    <location>
        <begin position="21"/>
        <end position="275"/>
    </location>
</feature>
<dbReference type="GO" id="GO:0005524">
    <property type="term" value="F:ATP binding"/>
    <property type="evidence" value="ECO:0007669"/>
    <property type="project" value="UniProtKB-KW"/>
</dbReference>
<evidence type="ECO:0000259" key="12">
    <source>
        <dbReference type="Pfam" id="PF00370"/>
    </source>
</evidence>
<dbReference type="InterPro" id="IPR018484">
    <property type="entry name" value="FGGY_N"/>
</dbReference>
<proteinExistence type="inferred from homology"/>
<comment type="pathway">
    <text evidence="1">Polyol metabolism; glycerol degradation via glycerol kinase pathway; sn-glycerol 3-phosphate from glycerol: step 1/1.</text>
</comment>
<keyword evidence="8" id="KW-0067">ATP-binding</keyword>
<dbReference type="InterPro" id="IPR005999">
    <property type="entry name" value="Glycerol_kin"/>
</dbReference>
<feature type="domain" description="Carbohydrate kinase FGGY C-terminal" evidence="13">
    <location>
        <begin position="285"/>
        <end position="475"/>
    </location>
</feature>
<evidence type="ECO:0000256" key="1">
    <source>
        <dbReference type="ARBA" id="ARBA00005190"/>
    </source>
</evidence>
<dbReference type="InterPro" id="IPR043129">
    <property type="entry name" value="ATPase_NBD"/>
</dbReference>
<keyword evidence="11" id="KW-1133">Transmembrane helix</keyword>
<keyword evidence="11" id="KW-0812">Transmembrane</keyword>
<dbReference type="InterPro" id="IPR042018">
    <property type="entry name" value="GK1-3_metazoan-type"/>
</dbReference>
<dbReference type="AlphaFoldDB" id="A0A0F8CV65"/>
<dbReference type="NCBIfam" id="NF000756">
    <property type="entry name" value="PRK00047.1"/>
    <property type="match status" value="1"/>
</dbReference>
<dbReference type="FunFam" id="3.30.420.40:FF:000108">
    <property type="entry name" value="Glycerol kinase, glycosomal"/>
    <property type="match status" value="1"/>
</dbReference>
<evidence type="ECO:0000259" key="13">
    <source>
        <dbReference type="Pfam" id="PF02782"/>
    </source>
</evidence>
<dbReference type="CDD" id="cd07792">
    <property type="entry name" value="ASKHA_NBD_FGGY_GK1-3-like"/>
    <property type="match status" value="1"/>
</dbReference>
<evidence type="ECO:0000256" key="10">
    <source>
        <dbReference type="RuleBase" id="RU003733"/>
    </source>
</evidence>
<keyword evidence="5" id="KW-0547">Nucleotide-binding</keyword>
<evidence type="ECO:0000313" key="14">
    <source>
        <dbReference type="EMBL" id="KKF94572.1"/>
    </source>
</evidence>
<dbReference type="FunFam" id="3.30.420.40:FF:000086">
    <property type="entry name" value="Glycerol kinase"/>
    <property type="match status" value="1"/>
</dbReference>
<feature type="transmembrane region" description="Helical" evidence="11">
    <location>
        <begin position="591"/>
        <end position="611"/>
    </location>
</feature>
<keyword evidence="4 10" id="KW-0808">Transferase</keyword>
<dbReference type="SUPFAM" id="SSF53067">
    <property type="entry name" value="Actin-like ATPase domain"/>
    <property type="match status" value="2"/>
</dbReference>
<evidence type="ECO:0000256" key="5">
    <source>
        <dbReference type="ARBA" id="ARBA00022741"/>
    </source>
</evidence>
<sequence length="624" mass="68088">MSSQQLIDAPEYSGPDVFLGSIDQGTTSTRFIIFNKKGEIVAKHQQEFPNYYPEDGYHEQNPYDLYNSVQDCIAGAVKEFTDKGYNPASIKTVGITNQRETTIVWDITTGKPIRNAIVWTDTRTRGLVRKLKKRPGAAELGSKCGMPLSTYPSSVKLRWMLDNDSKVRGAYEDGVLAFGTVDTWIIWCLNGGISATNPVHVTDSSNASRTMFMDLVTMDYCPELLKFFGIDRKKIHLPRICPSSSATDYGAIADGPLAGVPIMGCLGDQSAALVGQRGFQRGQAKNTYGTGCFLLYNVGHKPVISTHGLLTTVAYDFGEGKRAYALEGSVAVAGSGLTWLTKNLGVAPSSIEAANLAETVTDNGGVYFVTAFSGLFAPYWVDDAKGTLWGMSQFTNKGHIARATIEAVCFQSKAILDAMAQDSGSRLASLAVDGGVSNSDLAMQTQADLSGIPVCRPQMRETTALGAAIAAGLAAGVYGSISDLENVNAHNLTTFKPKMKLTERKRQFSKWTQAVEMSKGWDTGNYATRNSEDSSLRSEGDREALAQEIVRDICCLDARCAHGRDFRTNYAMEYNDSSSLTALDKWKSRHWIVVVFILMVLQYMTLTALYWGGNHGDDKHTDRS</sequence>
<gene>
    <name evidence="14" type="primary">Gk</name>
    <name evidence="14" type="ORF">CFO_g3077</name>
</gene>
<protein>
    <recommendedName>
        <fullName evidence="3">glycerol kinase</fullName>
        <ecNumber evidence="3">2.7.1.30</ecNumber>
    </recommendedName>
    <alternativeName>
        <fullName evidence="9">ATP:glycerol 3-phosphotransferase</fullName>
    </alternativeName>
</protein>
<dbReference type="PANTHER" id="PTHR10196">
    <property type="entry name" value="SUGAR KINASE"/>
    <property type="match status" value="1"/>
</dbReference>
<comment type="caution">
    <text evidence="14">The sequence shown here is derived from an EMBL/GenBank/DDBJ whole genome shotgun (WGS) entry which is preliminary data.</text>
</comment>
<evidence type="ECO:0000256" key="3">
    <source>
        <dbReference type="ARBA" id="ARBA00012099"/>
    </source>
</evidence>
<comment type="similarity">
    <text evidence="2 10">Belongs to the FGGY kinase family.</text>
</comment>
<dbReference type="InterPro" id="IPR018485">
    <property type="entry name" value="FGGY_C"/>
</dbReference>
<dbReference type="Pfam" id="PF02782">
    <property type="entry name" value="FGGY_C"/>
    <property type="match status" value="1"/>
</dbReference>
<dbReference type="NCBIfam" id="TIGR01311">
    <property type="entry name" value="glycerol_kin"/>
    <property type="match status" value="1"/>
</dbReference>
<dbReference type="PROSITE" id="PS00933">
    <property type="entry name" value="FGGY_KINASES_1"/>
    <property type="match status" value="1"/>
</dbReference>
<evidence type="ECO:0000313" key="15">
    <source>
        <dbReference type="Proteomes" id="UP000034841"/>
    </source>
</evidence>
<dbReference type="Gene3D" id="3.30.420.40">
    <property type="match status" value="2"/>
</dbReference>
<dbReference type="OrthoDB" id="5422795at2759"/>
<dbReference type="PANTHER" id="PTHR10196:SF69">
    <property type="entry name" value="GLYCEROL KINASE"/>
    <property type="match status" value="1"/>
</dbReference>
<evidence type="ECO:0000256" key="6">
    <source>
        <dbReference type="ARBA" id="ARBA00022777"/>
    </source>
</evidence>
<evidence type="ECO:0000256" key="9">
    <source>
        <dbReference type="ARBA" id="ARBA00043149"/>
    </source>
</evidence>
<organism evidence="14 15">
    <name type="scientific">Ceratocystis fimbriata f. sp. platani</name>
    <dbReference type="NCBI Taxonomy" id="88771"/>
    <lineage>
        <taxon>Eukaryota</taxon>
        <taxon>Fungi</taxon>
        <taxon>Dikarya</taxon>
        <taxon>Ascomycota</taxon>
        <taxon>Pezizomycotina</taxon>
        <taxon>Sordariomycetes</taxon>
        <taxon>Hypocreomycetidae</taxon>
        <taxon>Microascales</taxon>
        <taxon>Ceratocystidaceae</taxon>
        <taxon>Ceratocystis</taxon>
    </lineage>
</organism>
<evidence type="ECO:0000256" key="4">
    <source>
        <dbReference type="ARBA" id="ARBA00022679"/>
    </source>
</evidence>